<dbReference type="RefSeq" id="WP_153759331.1">
    <property type="nucleotide sequence ID" value="NZ_CP045851.1"/>
</dbReference>
<dbReference type="Gene3D" id="3.40.50.10240">
    <property type="entry name" value="Thiamin pyrophosphokinase, catalytic domain"/>
    <property type="match status" value="1"/>
</dbReference>
<keyword evidence="5" id="KW-0472">Membrane</keyword>
<dbReference type="GO" id="GO:0004788">
    <property type="term" value="F:thiamine diphosphokinase activity"/>
    <property type="evidence" value="ECO:0007669"/>
    <property type="project" value="InterPro"/>
</dbReference>
<keyword evidence="5" id="KW-1133">Transmembrane helix</keyword>
<sequence>MSPPATGRTRRRRSHPAALVEVEGPARVGRRTKELVNRIEAGDVAVIDHEDLDPVAAESLLKAGVHAVVNAAASVSGRYPNRGPLILTSAGVVLVDRAGPEVMDAVADGQSVTLEGGDVRVDGQVVARGVPQTSATLTAAIQDARQTMGAELARFAENTLGYIQSESHLLLDELEIPDIRTDLAGRHALIVVRGSDFRDDLEMLRRGGYMQEMQPVLIGVDGGADALLEMGLTPDLIIGDFDSVSETALRSGAELVVHAYRDGRAPGAARLEDLGLEYLTIGSEGTSEDIAMLLAWERGAELIVAVGTHSSMADFLDKGRAGMASTFLVRLKVGPILVDAKGVSRLYRHQVRKRDLGLLVAAALITIVIIFLVSEPLRVIIRGYLLTF</sequence>
<dbReference type="InterPro" id="IPR036759">
    <property type="entry name" value="TPK_catalytic_sf"/>
</dbReference>
<keyword evidence="5" id="KW-0812">Transmembrane</keyword>
<evidence type="ECO:0000259" key="7">
    <source>
        <dbReference type="Pfam" id="PF12555"/>
    </source>
</evidence>
<name>A0A5Q2RHH3_9ACTN</name>
<proteinExistence type="predicted"/>
<keyword evidence="1" id="KW-0808">Transferase</keyword>
<evidence type="ECO:0000313" key="8">
    <source>
        <dbReference type="EMBL" id="QGG95223.1"/>
    </source>
</evidence>
<dbReference type="KEGG" id="atq:GH723_09025"/>
<dbReference type="InterPro" id="IPR007371">
    <property type="entry name" value="TPK_catalytic"/>
</dbReference>
<organism evidence="8 9">
    <name type="scientific">Actinomarinicola tropica</name>
    <dbReference type="NCBI Taxonomy" id="2789776"/>
    <lineage>
        <taxon>Bacteria</taxon>
        <taxon>Bacillati</taxon>
        <taxon>Actinomycetota</taxon>
        <taxon>Acidimicrobiia</taxon>
        <taxon>Acidimicrobiales</taxon>
        <taxon>Iamiaceae</taxon>
        <taxon>Actinomarinicola</taxon>
    </lineage>
</organism>
<dbReference type="Proteomes" id="UP000334019">
    <property type="component" value="Chromosome"/>
</dbReference>
<keyword evidence="9" id="KW-1185">Reference proteome</keyword>
<protein>
    <submittedName>
        <fullName evidence="8">Uncharacterized protein</fullName>
    </submittedName>
</protein>
<feature type="domain" description="SteA-like C-terminal" evidence="7">
    <location>
        <begin position="341"/>
        <end position="382"/>
    </location>
</feature>
<evidence type="ECO:0000256" key="1">
    <source>
        <dbReference type="ARBA" id="ARBA00022679"/>
    </source>
</evidence>
<evidence type="ECO:0000256" key="5">
    <source>
        <dbReference type="SAM" id="Phobius"/>
    </source>
</evidence>
<evidence type="ECO:0000256" key="4">
    <source>
        <dbReference type="ARBA" id="ARBA00022840"/>
    </source>
</evidence>
<keyword evidence="4" id="KW-0067">ATP-binding</keyword>
<evidence type="ECO:0000313" key="9">
    <source>
        <dbReference type="Proteomes" id="UP000334019"/>
    </source>
</evidence>
<dbReference type="InterPro" id="IPR047795">
    <property type="entry name" value="Put_SteA-like"/>
</dbReference>
<accession>A0A5Q2RHH3</accession>
<dbReference type="NCBIfam" id="NF040608">
    <property type="entry name" value="division_SteA"/>
    <property type="match status" value="1"/>
</dbReference>
<feature type="transmembrane region" description="Helical" evidence="5">
    <location>
        <begin position="356"/>
        <end position="374"/>
    </location>
</feature>
<dbReference type="SUPFAM" id="SSF63999">
    <property type="entry name" value="Thiamin pyrophosphokinase, catalytic domain"/>
    <property type="match status" value="1"/>
</dbReference>
<keyword evidence="2" id="KW-0547">Nucleotide-binding</keyword>
<evidence type="ECO:0000259" key="6">
    <source>
        <dbReference type="Pfam" id="PF04263"/>
    </source>
</evidence>
<dbReference type="EMBL" id="CP045851">
    <property type="protein sequence ID" value="QGG95223.1"/>
    <property type="molecule type" value="Genomic_DNA"/>
</dbReference>
<dbReference type="InterPro" id="IPR022215">
    <property type="entry name" value="SteA-like_C"/>
</dbReference>
<evidence type="ECO:0000256" key="3">
    <source>
        <dbReference type="ARBA" id="ARBA00022777"/>
    </source>
</evidence>
<reference evidence="8 9" key="1">
    <citation type="submission" date="2019-11" db="EMBL/GenBank/DDBJ databases">
        <authorList>
            <person name="He Y."/>
        </authorList>
    </citation>
    <scope>NUCLEOTIDE SEQUENCE [LARGE SCALE GENOMIC DNA]</scope>
    <source>
        <strain evidence="8 9">SCSIO 58843</strain>
    </source>
</reference>
<dbReference type="Pfam" id="PF04263">
    <property type="entry name" value="TPK_catalytic"/>
    <property type="match status" value="1"/>
</dbReference>
<evidence type="ECO:0000256" key="2">
    <source>
        <dbReference type="ARBA" id="ARBA00022741"/>
    </source>
</evidence>
<dbReference type="GO" id="GO:0005524">
    <property type="term" value="F:ATP binding"/>
    <property type="evidence" value="ECO:0007669"/>
    <property type="project" value="UniProtKB-KW"/>
</dbReference>
<gene>
    <name evidence="8" type="ORF">GH723_09025</name>
</gene>
<dbReference type="GO" id="GO:0016301">
    <property type="term" value="F:kinase activity"/>
    <property type="evidence" value="ECO:0007669"/>
    <property type="project" value="UniProtKB-KW"/>
</dbReference>
<dbReference type="GO" id="GO:0009229">
    <property type="term" value="P:thiamine diphosphate biosynthetic process"/>
    <property type="evidence" value="ECO:0007669"/>
    <property type="project" value="InterPro"/>
</dbReference>
<dbReference type="Pfam" id="PF12555">
    <property type="entry name" value="SteA-like_C"/>
    <property type="match status" value="1"/>
</dbReference>
<dbReference type="AlphaFoldDB" id="A0A5Q2RHH3"/>
<keyword evidence="3" id="KW-0418">Kinase</keyword>
<feature type="domain" description="Thiamin pyrophosphokinase catalytic" evidence="6">
    <location>
        <begin position="214"/>
        <end position="249"/>
    </location>
</feature>